<dbReference type="AlphaFoldDB" id="A0A8B7PGC2"/>
<dbReference type="PANTHER" id="PTHR11003:SF334">
    <property type="entry name" value="FI03418P"/>
    <property type="match status" value="1"/>
</dbReference>
<dbReference type="SUPFAM" id="SSF81324">
    <property type="entry name" value="Voltage-gated potassium channels"/>
    <property type="match status" value="2"/>
</dbReference>
<feature type="compositionally biased region" description="Pro residues" evidence="9">
    <location>
        <begin position="403"/>
        <end position="421"/>
    </location>
</feature>
<keyword evidence="7 8" id="KW-0407">Ion channel</keyword>
<feature type="transmembrane region" description="Helical" evidence="10">
    <location>
        <begin position="119"/>
        <end position="140"/>
    </location>
</feature>
<dbReference type="KEGG" id="hazt:108680332"/>
<dbReference type="GO" id="GO:0022841">
    <property type="term" value="F:potassium ion leak channel activity"/>
    <property type="evidence" value="ECO:0007669"/>
    <property type="project" value="TreeGrafter"/>
</dbReference>
<dbReference type="InterPro" id="IPR003280">
    <property type="entry name" value="2pore_dom_K_chnl"/>
</dbReference>
<dbReference type="PANTHER" id="PTHR11003">
    <property type="entry name" value="POTASSIUM CHANNEL, SUBFAMILY K"/>
    <property type="match status" value="1"/>
</dbReference>
<dbReference type="Pfam" id="PF07885">
    <property type="entry name" value="Ion_trans_2"/>
    <property type="match status" value="2"/>
</dbReference>
<feature type="compositionally biased region" description="Low complexity" evidence="9">
    <location>
        <begin position="216"/>
        <end position="226"/>
    </location>
</feature>
<dbReference type="CTD" id="38133"/>
<gene>
    <name evidence="13" type="primary">LOC108680332</name>
</gene>
<proteinExistence type="inferred from homology"/>
<feature type="compositionally biased region" description="Basic and acidic residues" evidence="9">
    <location>
        <begin position="295"/>
        <end position="322"/>
    </location>
</feature>
<dbReference type="OMA" id="SWKVLTC"/>
<feature type="transmembrane region" description="Helical" evidence="10">
    <location>
        <begin position="452"/>
        <end position="472"/>
    </location>
</feature>
<accession>A0A8B7PGC2</accession>
<evidence type="ECO:0000256" key="1">
    <source>
        <dbReference type="ARBA" id="ARBA00004141"/>
    </source>
</evidence>
<feature type="region of interest" description="Disordered" evidence="9">
    <location>
        <begin position="196"/>
        <end position="446"/>
    </location>
</feature>
<feature type="compositionally biased region" description="Acidic residues" evidence="9">
    <location>
        <begin position="425"/>
        <end position="444"/>
    </location>
</feature>
<keyword evidence="5 8" id="KW-0406">Ion transport</keyword>
<evidence type="ECO:0000256" key="8">
    <source>
        <dbReference type="RuleBase" id="RU003857"/>
    </source>
</evidence>
<dbReference type="GeneID" id="108680332"/>
<feature type="compositionally biased region" description="Basic and acidic residues" evidence="9">
    <location>
        <begin position="362"/>
        <end position="375"/>
    </location>
</feature>
<feature type="compositionally biased region" description="Polar residues" evidence="9">
    <location>
        <begin position="388"/>
        <end position="399"/>
    </location>
</feature>
<keyword evidence="3 8" id="KW-0812">Transmembrane</keyword>
<feature type="compositionally biased region" description="Basic and acidic residues" evidence="9">
    <location>
        <begin position="230"/>
        <end position="259"/>
    </location>
</feature>
<evidence type="ECO:0000313" key="12">
    <source>
        <dbReference type="Proteomes" id="UP000694843"/>
    </source>
</evidence>
<keyword evidence="4 10" id="KW-1133">Transmembrane helix</keyword>
<reference evidence="13" key="1">
    <citation type="submission" date="2025-08" db="UniProtKB">
        <authorList>
            <consortium name="RefSeq"/>
        </authorList>
    </citation>
    <scope>IDENTIFICATION</scope>
    <source>
        <tissue evidence="13">Whole organism</tissue>
    </source>
</reference>
<evidence type="ECO:0000256" key="5">
    <source>
        <dbReference type="ARBA" id="ARBA00023065"/>
    </source>
</evidence>
<feature type="transmembrane region" description="Helical" evidence="10">
    <location>
        <begin position="510"/>
        <end position="532"/>
    </location>
</feature>
<protein>
    <submittedName>
        <fullName evidence="13">Uncharacterized protein LOC108680332 isoform X1</fullName>
    </submittedName>
</protein>
<evidence type="ECO:0000256" key="9">
    <source>
        <dbReference type="SAM" id="MobiDB-lite"/>
    </source>
</evidence>
<dbReference type="Proteomes" id="UP000694843">
    <property type="component" value="Unplaced"/>
</dbReference>
<keyword evidence="6 10" id="KW-0472">Membrane</keyword>
<evidence type="ECO:0000256" key="4">
    <source>
        <dbReference type="ARBA" id="ARBA00022989"/>
    </source>
</evidence>
<dbReference type="GO" id="GO:0030322">
    <property type="term" value="P:stabilization of membrane potential"/>
    <property type="evidence" value="ECO:0007669"/>
    <property type="project" value="TreeGrafter"/>
</dbReference>
<keyword evidence="2 8" id="KW-0813">Transport</keyword>
<evidence type="ECO:0000256" key="6">
    <source>
        <dbReference type="ARBA" id="ARBA00023136"/>
    </source>
</evidence>
<dbReference type="Gene3D" id="1.10.287.70">
    <property type="match status" value="2"/>
</dbReference>
<evidence type="ECO:0000313" key="13">
    <source>
        <dbReference type="RefSeq" id="XP_018024622.1"/>
    </source>
</evidence>
<dbReference type="RefSeq" id="XP_018024622.1">
    <property type="nucleotide sequence ID" value="XM_018169133.2"/>
</dbReference>
<comment type="similarity">
    <text evidence="8">Belongs to the two pore domain potassium channel (TC 1.A.1.8) family.</text>
</comment>
<dbReference type="GO" id="GO:0005886">
    <property type="term" value="C:plasma membrane"/>
    <property type="evidence" value="ECO:0007669"/>
    <property type="project" value="TreeGrafter"/>
</dbReference>
<dbReference type="GO" id="GO:0015271">
    <property type="term" value="F:outward rectifier potassium channel activity"/>
    <property type="evidence" value="ECO:0007669"/>
    <property type="project" value="TreeGrafter"/>
</dbReference>
<evidence type="ECO:0000256" key="3">
    <source>
        <dbReference type="ARBA" id="ARBA00022692"/>
    </source>
</evidence>
<comment type="subcellular location">
    <subcellularLocation>
        <location evidence="1">Membrane</location>
        <topology evidence="1">Multi-pass membrane protein</topology>
    </subcellularLocation>
</comment>
<name>A0A8B7PGC2_HYAAZ</name>
<feature type="domain" description="Potassium channel" evidence="11">
    <location>
        <begin position="458"/>
        <end position="535"/>
    </location>
</feature>
<feature type="transmembrane region" description="Helical" evidence="10">
    <location>
        <begin position="22"/>
        <end position="46"/>
    </location>
</feature>
<evidence type="ECO:0000256" key="10">
    <source>
        <dbReference type="SAM" id="Phobius"/>
    </source>
</evidence>
<keyword evidence="12" id="KW-1185">Reference proteome</keyword>
<evidence type="ECO:0000259" key="11">
    <source>
        <dbReference type="Pfam" id="PF07885"/>
    </source>
</evidence>
<feature type="transmembrane region" description="Helical" evidence="10">
    <location>
        <begin position="478"/>
        <end position="498"/>
    </location>
</feature>
<evidence type="ECO:0000256" key="2">
    <source>
        <dbReference type="ARBA" id="ARBA00022448"/>
    </source>
</evidence>
<dbReference type="InterPro" id="IPR013099">
    <property type="entry name" value="K_chnl_dom"/>
</dbReference>
<feature type="compositionally biased region" description="Basic and acidic residues" evidence="9">
    <location>
        <begin position="273"/>
        <end position="288"/>
    </location>
</feature>
<feature type="transmembrane region" description="Helical" evidence="10">
    <location>
        <begin position="152"/>
        <end position="170"/>
    </location>
</feature>
<evidence type="ECO:0000256" key="7">
    <source>
        <dbReference type="ARBA" id="ARBA00023303"/>
    </source>
</evidence>
<sequence>MRESSGSCGTCGSYLKNILKFLLSHIGLVSLVVGYTIVGALTFAKLEAQHEVLVKKNMSSVREKVTDRLWDITNDMHMLEELEWSEKARETLKDFEKSLVKAIKQDGWDGVESNEPKQWTFAGALFYSIILITTIGYGHIAPKTPWGKVVTIFYAIPGVPLMMLCLANIGDGMAHSFRFLYWKVCCYACTKRPKKRRRTKSSSRLSRSSSHHSNMGPPRARPSSLRRSGRGSERSTDPREYEPHQYHPREYEPHHHDPHNYNPHQYDPTYPDPEYRSGRAEFDEDRPSGRVSRTGSRERRAPDLRGGKGGRDSHTSRLSLDREGEDQVSVLYNKYAVEDNDGGTSETAAALRPAERSPAPSIDRRDRSSREDRVSDQTVVDQPRGSRNRSPSVSGSVRQSLPPLSPHLQPPPRSPRPPARPDPAYLDDYEYSDGFDEDPVDETDPSDKPVPIWLGVMLVVAYILGGAVLFSGWENWEFLDSVYFCFITLTTIGFGDFVPAQEGKENQELSIALCSLYLLFGIALLAMSFNLVQEEVINNVKNVARRLGIIKEEELYIRD</sequence>
<dbReference type="OrthoDB" id="297496at2759"/>
<dbReference type="PRINTS" id="PR01333">
    <property type="entry name" value="2POREKCHANEL"/>
</dbReference>
<feature type="domain" description="Potassium channel" evidence="11">
    <location>
        <begin position="114"/>
        <end position="171"/>
    </location>
</feature>
<organism evidence="12 13">
    <name type="scientific">Hyalella azteca</name>
    <name type="common">Amphipod</name>
    <dbReference type="NCBI Taxonomy" id="294128"/>
    <lineage>
        <taxon>Eukaryota</taxon>
        <taxon>Metazoa</taxon>
        <taxon>Ecdysozoa</taxon>
        <taxon>Arthropoda</taxon>
        <taxon>Crustacea</taxon>
        <taxon>Multicrustacea</taxon>
        <taxon>Malacostraca</taxon>
        <taxon>Eumalacostraca</taxon>
        <taxon>Peracarida</taxon>
        <taxon>Amphipoda</taxon>
        <taxon>Senticaudata</taxon>
        <taxon>Talitrida</taxon>
        <taxon>Talitroidea</taxon>
        <taxon>Hyalellidae</taxon>
        <taxon>Hyalella</taxon>
    </lineage>
</organism>